<gene>
    <name evidence="2" type="ORF">ElyMa_001551000</name>
</gene>
<evidence type="ECO:0000259" key="1">
    <source>
        <dbReference type="Pfam" id="PF13843"/>
    </source>
</evidence>
<name>A0AAV4JE76_9GAST</name>
<reference evidence="2 3" key="1">
    <citation type="journal article" date="2021" name="Elife">
        <title>Chloroplast acquisition without the gene transfer in kleptoplastic sea slugs, Plakobranchus ocellatus.</title>
        <authorList>
            <person name="Maeda T."/>
            <person name="Takahashi S."/>
            <person name="Yoshida T."/>
            <person name="Shimamura S."/>
            <person name="Takaki Y."/>
            <person name="Nagai Y."/>
            <person name="Toyoda A."/>
            <person name="Suzuki Y."/>
            <person name="Arimoto A."/>
            <person name="Ishii H."/>
            <person name="Satoh N."/>
            <person name="Nishiyama T."/>
            <person name="Hasebe M."/>
            <person name="Maruyama T."/>
            <person name="Minagawa J."/>
            <person name="Obokata J."/>
            <person name="Shigenobu S."/>
        </authorList>
    </citation>
    <scope>NUCLEOTIDE SEQUENCE [LARGE SCALE GENOMIC DNA]</scope>
</reference>
<dbReference type="PANTHER" id="PTHR46599:SF3">
    <property type="entry name" value="PIGGYBAC TRANSPOSABLE ELEMENT-DERIVED PROTEIN 4"/>
    <property type="match status" value="1"/>
</dbReference>
<evidence type="ECO:0000313" key="2">
    <source>
        <dbReference type="EMBL" id="GFS19691.1"/>
    </source>
</evidence>
<protein>
    <submittedName>
        <fullName evidence="2">PiggyBac transposable element-derived protein 4</fullName>
    </submittedName>
</protein>
<evidence type="ECO:0000313" key="3">
    <source>
        <dbReference type="Proteomes" id="UP000762676"/>
    </source>
</evidence>
<keyword evidence="3" id="KW-1185">Reference proteome</keyword>
<proteinExistence type="predicted"/>
<dbReference type="PANTHER" id="PTHR46599">
    <property type="entry name" value="PIGGYBAC TRANSPOSABLE ELEMENT-DERIVED PROTEIN 4"/>
    <property type="match status" value="1"/>
</dbReference>
<dbReference type="AlphaFoldDB" id="A0AAV4JE76"/>
<sequence length="124" mass="14481">MGVLKLPERSDYWRTTKRIIFLTQFGSVMSRDRYLLIWRYLHLSNNLQEGNPDKLRPMLPHLNQVLRDMYTPYREVAIDESVSAEANADPLESGVQRCVHTYREVAIDESMIKFKGRVSSVHAL</sequence>
<dbReference type="EMBL" id="BMAT01003081">
    <property type="protein sequence ID" value="GFS19691.1"/>
    <property type="molecule type" value="Genomic_DNA"/>
</dbReference>
<feature type="domain" description="PiggyBac transposable element-derived protein" evidence="1">
    <location>
        <begin position="1"/>
        <end position="82"/>
    </location>
</feature>
<comment type="caution">
    <text evidence="2">The sequence shown here is derived from an EMBL/GenBank/DDBJ whole genome shotgun (WGS) entry which is preliminary data.</text>
</comment>
<dbReference type="Pfam" id="PF13843">
    <property type="entry name" value="DDE_Tnp_1_7"/>
    <property type="match status" value="1"/>
</dbReference>
<organism evidence="2 3">
    <name type="scientific">Elysia marginata</name>
    <dbReference type="NCBI Taxonomy" id="1093978"/>
    <lineage>
        <taxon>Eukaryota</taxon>
        <taxon>Metazoa</taxon>
        <taxon>Spiralia</taxon>
        <taxon>Lophotrochozoa</taxon>
        <taxon>Mollusca</taxon>
        <taxon>Gastropoda</taxon>
        <taxon>Heterobranchia</taxon>
        <taxon>Euthyneura</taxon>
        <taxon>Panpulmonata</taxon>
        <taxon>Sacoglossa</taxon>
        <taxon>Placobranchoidea</taxon>
        <taxon>Plakobranchidae</taxon>
        <taxon>Elysia</taxon>
    </lineage>
</organism>
<dbReference type="InterPro" id="IPR029526">
    <property type="entry name" value="PGBD"/>
</dbReference>
<dbReference type="Proteomes" id="UP000762676">
    <property type="component" value="Unassembled WGS sequence"/>
</dbReference>
<accession>A0AAV4JE76</accession>